<keyword evidence="6" id="KW-0175">Coiled coil</keyword>
<dbReference type="Gene3D" id="1.20.5.2950">
    <property type="match status" value="1"/>
</dbReference>
<evidence type="ECO:0000256" key="5">
    <source>
        <dbReference type="ARBA" id="ARBA00024335"/>
    </source>
</evidence>
<dbReference type="EMBL" id="FRFG01000028">
    <property type="protein sequence ID" value="SHO56773.1"/>
    <property type="molecule type" value="Genomic_DNA"/>
</dbReference>
<gene>
    <name evidence="7" type="primary">atpE_2</name>
    <name evidence="7" type="ORF">VQ7734_02542</name>
</gene>
<evidence type="ECO:0000256" key="1">
    <source>
        <dbReference type="ARBA" id="ARBA00004496"/>
    </source>
</evidence>
<evidence type="ECO:0000256" key="2">
    <source>
        <dbReference type="ARBA" id="ARBA00022448"/>
    </source>
</evidence>
<sequence>MFVKRQLNLSVPDGVIAGPLLKAKVLRLSFDAAQLKENAREEAAAMIEQAHAQAEKIQEQARQQAEDIALLARKDTEQQIWQAANELLEALRLEQERMWEDIGQSAEMALRHTTRSLLDTYDEDERLRVVIKQVIQAQKQPVQGVLHCAPSCQAVIDNKLTELGNLHWKTAPDPVLQGDEMILETDSGRFFCSWRHISDELLCDAAL</sequence>
<name>A0A1M7YW31_9VIBR</name>
<dbReference type="NCBIfam" id="TIGR02499">
    <property type="entry name" value="HrpE_YscL_not"/>
    <property type="match status" value="1"/>
</dbReference>
<dbReference type="Pfam" id="PF06188">
    <property type="entry name" value="HrpE"/>
    <property type="match status" value="1"/>
</dbReference>
<keyword evidence="3" id="KW-0963">Cytoplasm</keyword>
<keyword evidence="2" id="KW-0813">Transport</keyword>
<dbReference type="InterPro" id="IPR009335">
    <property type="entry name" value="T3SS_HrpE/ATPase_suE"/>
</dbReference>
<feature type="coiled-coil region" evidence="6">
    <location>
        <begin position="36"/>
        <end position="74"/>
    </location>
</feature>
<protein>
    <submittedName>
        <fullName evidence="7">V-type proton ATPase subunit E</fullName>
    </submittedName>
</protein>
<evidence type="ECO:0000256" key="3">
    <source>
        <dbReference type="ARBA" id="ARBA00022490"/>
    </source>
</evidence>
<organism evidence="7 8">
    <name type="scientific">Vibrio quintilis</name>
    <dbReference type="NCBI Taxonomy" id="1117707"/>
    <lineage>
        <taxon>Bacteria</taxon>
        <taxon>Pseudomonadati</taxon>
        <taxon>Pseudomonadota</taxon>
        <taxon>Gammaproteobacteria</taxon>
        <taxon>Vibrionales</taxon>
        <taxon>Vibrionaceae</taxon>
        <taxon>Vibrio</taxon>
    </lineage>
</organism>
<accession>A0A1M7YW31</accession>
<dbReference type="GO" id="GO:0005737">
    <property type="term" value="C:cytoplasm"/>
    <property type="evidence" value="ECO:0007669"/>
    <property type="project" value="UniProtKB-SubCell"/>
</dbReference>
<dbReference type="GO" id="GO:0030254">
    <property type="term" value="P:protein secretion by the type III secretion system"/>
    <property type="evidence" value="ECO:0007669"/>
    <property type="project" value="InterPro"/>
</dbReference>
<evidence type="ECO:0000256" key="6">
    <source>
        <dbReference type="SAM" id="Coils"/>
    </source>
</evidence>
<reference evidence="8" key="1">
    <citation type="submission" date="2016-12" db="EMBL/GenBank/DDBJ databases">
        <authorList>
            <person name="Rodrigo-Torres L."/>
            <person name="Arahal R.D."/>
            <person name="Lucena T."/>
        </authorList>
    </citation>
    <scope>NUCLEOTIDE SEQUENCE [LARGE SCALE GENOMIC DNA]</scope>
</reference>
<comment type="subcellular location">
    <subcellularLocation>
        <location evidence="1">Cytoplasm</location>
    </subcellularLocation>
</comment>
<dbReference type="Proteomes" id="UP000184600">
    <property type="component" value="Unassembled WGS sequence"/>
</dbReference>
<keyword evidence="4" id="KW-0653">Protein transport</keyword>
<dbReference type="RefSeq" id="WP_073583087.1">
    <property type="nucleotide sequence ID" value="NZ_AP024897.1"/>
</dbReference>
<dbReference type="AlphaFoldDB" id="A0A1M7YW31"/>
<keyword evidence="8" id="KW-1185">Reference proteome</keyword>
<evidence type="ECO:0000256" key="4">
    <source>
        <dbReference type="ARBA" id="ARBA00022927"/>
    </source>
</evidence>
<comment type="similarity">
    <text evidence="5">Belongs to the SctL stator family.</text>
</comment>
<dbReference type="STRING" id="1117707.VQ7734_02542"/>
<proteinExistence type="inferred from homology"/>
<evidence type="ECO:0000313" key="8">
    <source>
        <dbReference type="Proteomes" id="UP000184600"/>
    </source>
</evidence>
<dbReference type="OrthoDB" id="5882039at2"/>
<dbReference type="InterPro" id="IPR012842">
    <property type="entry name" value="T3SS_SctL/SctL2"/>
</dbReference>
<evidence type="ECO:0000313" key="7">
    <source>
        <dbReference type="EMBL" id="SHO56773.1"/>
    </source>
</evidence>